<dbReference type="RefSeq" id="WP_146515942.1">
    <property type="nucleotide sequence ID" value="NZ_SJPI01000002.1"/>
</dbReference>
<dbReference type="InterPro" id="IPR014922">
    <property type="entry name" value="YdhG-like"/>
</dbReference>
<gene>
    <name evidence="2" type="ORF">Pla22_35130</name>
</gene>
<dbReference type="Gene3D" id="3.90.1150.200">
    <property type="match status" value="1"/>
</dbReference>
<dbReference type="AlphaFoldDB" id="A0A5C5WJE6"/>
<evidence type="ECO:0000313" key="2">
    <source>
        <dbReference type="EMBL" id="TWT50770.1"/>
    </source>
</evidence>
<sequence length="154" mass="17688">MKTNVHSVSEYLQLLPDERQAVVAKLRKVVRENLPRGFTECINYGMIGYVVPHSRYPSGYHCDPSLPLPFVNLASQKNYVAVYHMGMYADVDLLDWFVAEYPRHCSRKLDMGKSCIRFKKIDEIPYELVGKLAAKMSVAKWIKIYESQVLNGAK</sequence>
<feature type="domain" description="YdhG-like" evidence="1">
    <location>
        <begin position="19"/>
        <end position="135"/>
    </location>
</feature>
<accession>A0A5C5WJE6</accession>
<protein>
    <recommendedName>
        <fullName evidence="1">YdhG-like domain-containing protein</fullName>
    </recommendedName>
</protein>
<reference evidence="2 3" key="1">
    <citation type="submission" date="2019-02" db="EMBL/GenBank/DDBJ databases">
        <title>Deep-cultivation of Planctomycetes and their phenomic and genomic characterization uncovers novel biology.</title>
        <authorList>
            <person name="Wiegand S."/>
            <person name="Jogler M."/>
            <person name="Boedeker C."/>
            <person name="Pinto D."/>
            <person name="Vollmers J."/>
            <person name="Rivas-Marin E."/>
            <person name="Kohn T."/>
            <person name="Peeters S.H."/>
            <person name="Heuer A."/>
            <person name="Rast P."/>
            <person name="Oberbeckmann S."/>
            <person name="Bunk B."/>
            <person name="Jeske O."/>
            <person name="Meyerdierks A."/>
            <person name="Storesund J.E."/>
            <person name="Kallscheuer N."/>
            <person name="Luecker S."/>
            <person name="Lage O.M."/>
            <person name="Pohl T."/>
            <person name="Merkel B.J."/>
            <person name="Hornburger P."/>
            <person name="Mueller R.-W."/>
            <person name="Bruemmer F."/>
            <person name="Labrenz M."/>
            <person name="Spormann A.M."/>
            <person name="Op Den Camp H."/>
            <person name="Overmann J."/>
            <person name="Amann R."/>
            <person name="Jetten M.S.M."/>
            <person name="Mascher T."/>
            <person name="Medema M.H."/>
            <person name="Devos D.P."/>
            <person name="Kaster A.-K."/>
            <person name="Ovreas L."/>
            <person name="Rohde M."/>
            <person name="Galperin M.Y."/>
            <person name="Jogler C."/>
        </authorList>
    </citation>
    <scope>NUCLEOTIDE SEQUENCE [LARGE SCALE GENOMIC DNA]</scope>
    <source>
        <strain evidence="2 3">Pla22</strain>
    </source>
</reference>
<name>A0A5C5WJE6_9BACT</name>
<dbReference type="Pfam" id="PF08818">
    <property type="entry name" value="DUF1801"/>
    <property type="match status" value="1"/>
</dbReference>
<evidence type="ECO:0000259" key="1">
    <source>
        <dbReference type="Pfam" id="PF08818"/>
    </source>
</evidence>
<evidence type="ECO:0000313" key="3">
    <source>
        <dbReference type="Proteomes" id="UP000316598"/>
    </source>
</evidence>
<dbReference type="SUPFAM" id="SSF159888">
    <property type="entry name" value="YdhG-like"/>
    <property type="match status" value="1"/>
</dbReference>
<dbReference type="EMBL" id="SJPI01000002">
    <property type="protein sequence ID" value="TWT50770.1"/>
    <property type="molecule type" value="Genomic_DNA"/>
</dbReference>
<keyword evidence="3" id="KW-1185">Reference proteome</keyword>
<dbReference type="Proteomes" id="UP000316598">
    <property type="component" value="Unassembled WGS sequence"/>
</dbReference>
<proteinExistence type="predicted"/>
<comment type="caution">
    <text evidence="2">The sequence shown here is derived from an EMBL/GenBank/DDBJ whole genome shotgun (WGS) entry which is preliminary data.</text>
</comment>
<organism evidence="2 3">
    <name type="scientific">Rubripirellula amarantea</name>
    <dbReference type="NCBI Taxonomy" id="2527999"/>
    <lineage>
        <taxon>Bacteria</taxon>
        <taxon>Pseudomonadati</taxon>
        <taxon>Planctomycetota</taxon>
        <taxon>Planctomycetia</taxon>
        <taxon>Pirellulales</taxon>
        <taxon>Pirellulaceae</taxon>
        <taxon>Rubripirellula</taxon>
    </lineage>
</organism>
<dbReference type="OrthoDB" id="9813231at2"/>